<name>A0ABN3DCX9_9ACTN</name>
<sequence length="103" mass="10344">MKTISPAAAPGEYGLGLQKFSVGCGDLWGHSGSVPGYETLVVGDPSGHRQLVISVTPYDQSKAGALASAGAKLLDQAACGRSTGSARPALGSTTWDVAGIGQR</sequence>
<keyword evidence="2" id="KW-1185">Reference proteome</keyword>
<comment type="caution">
    <text evidence="1">The sequence shown here is derived from an EMBL/GenBank/DDBJ whole genome shotgun (WGS) entry which is preliminary data.</text>
</comment>
<dbReference type="Gene3D" id="3.40.710.10">
    <property type="entry name" value="DD-peptidase/beta-lactamase superfamily"/>
    <property type="match status" value="1"/>
</dbReference>
<protein>
    <submittedName>
        <fullName evidence="1">Uncharacterized protein</fullName>
    </submittedName>
</protein>
<dbReference type="InterPro" id="IPR012338">
    <property type="entry name" value="Beta-lactam/transpept-like"/>
</dbReference>
<accession>A0ABN3DCX9</accession>
<evidence type="ECO:0000313" key="2">
    <source>
        <dbReference type="Proteomes" id="UP001500305"/>
    </source>
</evidence>
<gene>
    <name evidence="1" type="ORF">GCM10010430_04220</name>
</gene>
<dbReference type="EMBL" id="BAAATR010000002">
    <property type="protein sequence ID" value="GAA2227817.1"/>
    <property type="molecule type" value="Genomic_DNA"/>
</dbReference>
<dbReference type="Proteomes" id="UP001500305">
    <property type="component" value="Unassembled WGS sequence"/>
</dbReference>
<dbReference type="RefSeq" id="WP_344634434.1">
    <property type="nucleotide sequence ID" value="NZ_BAAATR010000002.1"/>
</dbReference>
<evidence type="ECO:0000313" key="1">
    <source>
        <dbReference type="EMBL" id="GAA2227817.1"/>
    </source>
</evidence>
<proteinExistence type="predicted"/>
<organism evidence="1 2">
    <name type="scientific">Kitasatospora cystarginea</name>
    <dbReference type="NCBI Taxonomy" id="58350"/>
    <lineage>
        <taxon>Bacteria</taxon>
        <taxon>Bacillati</taxon>
        <taxon>Actinomycetota</taxon>
        <taxon>Actinomycetes</taxon>
        <taxon>Kitasatosporales</taxon>
        <taxon>Streptomycetaceae</taxon>
        <taxon>Kitasatospora</taxon>
    </lineage>
</organism>
<reference evidence="1 2" key="1">
    <citation type="journal article" date="2019" name="Int. J. Syst. Evol. Microbiol.">
        <title>The Global Catalogue of Microorganisms (GCM) 10K type strain sequencing project: providing services to taxonomists for standard genome sequencing and annotation.</title>
        <authorList>
            <consortium name="The Broad Institute Genomics Platform"/>
            <consortium name="The Broad Institute Genome Sequencing Center for Infectious Disease"/>
            <person name="Wu L."/>
            <person name="Ma J."/>
        </authorList>
    </citation>
    <scope>NUCLEOTIDE SEQUENCE [LARGE SCALE GENOMIC DNA]</scope>
    <source>
        <strain evidence="1 2">JCM 7356</strain>
    </source>
</reference>